<dbReference type="GO" id="GO:0045493">
    <property type="term" value="P:xylan catabolic process"/>
    <property type="evidence" value="ECO:0007669"/>
    <property type="project" value="UniProtKB-UniPathway"/>
</dbReference>
<evidence type="ECO:0000256" key="5">
    <source>
        <dbReference type="ARBA" id="ARBA00022801"/>
    </source>
</evidence>
<gene>
    <name evidence="10" type="ORF">PHSY_000348</name>
</gene>
<dbReference type="OrthoDB" id="47059at2759"/>
<keyword evidence="3" id="KW-0624">Polysaccharide degradation</keyword>
<dbReference type="PANTHER" id="PTHR42721">
    <property type="entry name" value="SUGAR HYDROLASE-RELATED"/>
    <property type="match status" value="1"/>
</dbReference>
<keyword evidence="3" id="KW-0119">Carbohydrate metabolism</keyword>
<dbReference type="InterPro" id="IPR013783">
    <property type="entry name" value="Ig-like_fold"/>
</dbReference>
<dbReference type="GO" id="GO:0009044">
    <property type="term" value="F:xylan 1,4-beta-xylosidase activity"/>
    <property type="evidence" value="ECO:0007669"/>
    <property type="project" value="UniProtKB-EC"/>
</dbReference>
<protein>
    <recommendedName>
        <fullName evidence="8">xylan 1,4-beta-xylosidase</fullName>
        <ecNumber evidence="8">3.2.1.37</ecNumber>
    </recommendedName>
</protein>
<comment type="catalytic activity">
    <reaction evidence="7">
        <text>Hydrolysis of (1-&gt;4)-beta-D-xylans, to remove successive D-xylose residues from the non-reducing termini.</text>
        <dbReference type="EC" id="3.2.1.37"/>
    </reaction>
</comment>
<dbReference type="Proteomes" id="UP000014071">
    <property type="component" value="Unassembled WGS sequence"/>
</dbReference>
<dbReference type="eggNOG" id="ENOG502QQ55">
    <property type="taxonomic scope" value="Eukaryota"/>
</dbReference>
<evidence type="ECO:0000256" key="3">
    <source>
        <dbReference type="ARBA" id="ARBA00022651"/>
    </source>
</evidence>
<dbReference type="InterPro" id="IPR036881">
    <property type="entry name" value="Glyco_hydro_3_C_sf"/>
</dbReference>
<dbReference type="Gene3D" id="2.60.40.10">
    <property type="entry name" value="Immunoglobulins"/>
    <property type="match status" value="1"/>
</dbReference>
<dbReference type="STRING" id="1305764.R9NWE7"/>
<organism evidence="10 11">
    <name type="scientific">Pseudozyma hubeiensis (strain SY62)</name>
    <name type="common">Yeast</name>
    <dbReference type="NCBI Taxonomy" id="1305764"/>
    <lineage>
        <taxon>Eukaryota</taxon>
        <taxon>Fungi</taxon>
        <taxon>Dikarya</taxon>
        <taxon>Basidiomycota</taxon>
        <taxon>Ustilaginomycotina</taxon>
        <taxon>Ustilaginomycetes</taxon>
        <taxon>Ustilaginales</taxon>
        <taxon>Ustilaginaceae</taxon>
        <taxon>Pseudozyma</taxon>
    </lineage>
</organism>
<dbReference type="UniPathway" id="UPA00114"/>
<dbReference type="InterPro" id="IPR044993">
    <property type="entry name" value="BXL"/>
</dbReference>
<dbReference type="GO" id="GO:0031222">
    <property type="term" value="P:arabinan catabolic process"/>
    <property type="evidence" value="ECO:0007669"/>
    <property type="project" value="TreeGrafter"/>
</dbReference>
<dbReference type="HOGENOM" id="CLU_004542_5_3_1"/>
<evidence type="ECO:0000256" key="8">
    <source>
        <dbReference type="ARBA" id="ARBA00026107"/>
    </source>
</evidence>
<keyword evidence="11" id="KW-1185">Reference proteome</keyword>
<dbReference type="Pfam" id="PF01915">
    <property type="entry name" value="Glyco_hydro_3_C"/>
    <property type="match status" value="1"/>
</dbReference>
<proteinExistence type="inferred from homology"/>
<dbReference type="InterPro" id="IPR017853">
    <property type="entry name" value="GH"/>
</dbReference>
<dbReference type="InterPro" id="IPR002772">
    <property type="entry name" value="Glyco_hydro_3_C"/>
</dbReference>
<dbReference type="AlphaFoldDB" id="R9NWE7"/>
<comment type="similarity">
    <text evidence="2">Belongs to the glycosyl hydrolase 3 family.</text>
</comment>
<dbReference type="InterPro" id="IPR001764">
    <property type="entry name" value="Glyco_hydro_3_N"/>
</dbReference>
<dbReference type="Gene3D" id="3.40.50.1700">
    <property type="entry name" value="Glycoside hydrolase family 3 C-terminal domain"/>
    <property type="match status" value="1"/>
</dbReference>
<dbReference type="SMART" id="SM01217">
    <property type="entry name" value="Fn3_like"/>
    <property type="match status" value="1"/>
</dbReference>
<keyword evidence="4" id="KW-0732">Signal</keyword>
<evidence type="ECO:0000256" key="7">
    <source>
        <dbReference type="ARBA" id="ARBA00024574"/>
    </source>
</evidence>
<keyword evidence="5 10" id="KW-0378">Hydrolase</keyword>
<dbReference type="GO" id="GO:0046556">
    <property type="term" value="F:alpha-L-arabinofuranosidase activity"/>
    <property type="evidence" value="ECO:0007669"/>
    <property type="project" value="TreeGrafter"/>
</dbReference>
<evidence type="ECO:0000256" key="6">
    <source>
        <dbReference type="ARBA" id="ARBA00023295"/>
    </source>
</evidence>
<comment type="pathway">
    <text evidence="1">Glycan degradation; xylan degradation.</text>
</comment>
<dbReference type="SUPFAM" id="SSF52279">
    <property type="entry name" value="Beta-D-glucan exohydrolase, C-terminal domain"/>
    <property type="match status" value="1"/>
</dbReference>
<dbReference type="EC" id="3.2.1.37" evidence="8"/>
<dbReference type="EMBL" id="DF238768">
    <property type="protein sequence ID" value="GAC92792.1"/>
    <property type="molecule type" value="Genomic_DNA"/>
</dbReference>
<evidence type="ECO:0000259" key="9">
    <source>
        <dbReference type="SMART" id="SM01217"/>
    </source>
</evidence>
<keyword evidence="6" id="KW-0326">Glycosidase</keyword>
<dbReference type="Pfam" id="PF00933">
    <property type="entry name" value="Glyco_hydro_3"/>
    <property type="match status" value="1"/>
</dbReference>
<dbReference type="GeneID" id="24105658"/>
<dbReference type="Gene3D" id="3.20.20.300">
    <property type="entry name" value="Glycoside hydrolase, family 3, N-terminal domain"/>
    <property type="match status" value="1"/>
</dbReference>
<sequence>MLIKREITLAPIAFMHLNFSFPDCTKPPLSSNAICNPSLDYYTRASALVNEFNTTELVNNTINYAPGVPRLGVPNYQWWTEALHGVAGSPGVNFNEDESAEYGSATSFPQIINLGATFDDGLYQQVASHIANETRAYSNAGKAGLNLYSPLNINAFRDPRWGRGQETVGEDPLHLSRFAVKVVHGLQGPQAQDDKNPRLTVAATCKHYLAYDIEEYDGVERYQYNSIVSKQDLADFYLPQFRACVRDGGATTLMTSYNAVNSVPPSASKYYLETLARKTWGLDRHNNYVTSDCDAVANVYDGHHYADNYVQAAADSINAGTDLDCGATYSDNLNAALQQNLTDVKTIRRAVTRMFGSLVRLGYFDKAEGQPLRQLGWKDVNGKAAQDLAYTSAAQSLTLLKNVQKTLPLEEKDTRGKKIALIGPYTNATVALRGNYAGPSPFVITMLQAAQNTFADSTIVSANGTNITGAYNPTLASAALDAARDSDTIIFAGGIDPTVEGEANDRLNITWPPAQLQLIDELSKLNKKLVVIQFGGGQIDGAALKANPKVGGLLWAGYPGQSGAQAVMDVVAGKMSPAGRLPITQYPGSYTDGLPESKMALRPDAATNYPGRTYKWYSGNATYPFGYGLHYTTFAASIKSPSEYTIPSSTSNYAEHETVADIEVTLHNTGKTTSDYAALLFAKHSNGPAPYPKRSLAGYTKVKSVKPGEKRQVVVKVTQAALARADAGGNEILYPGEYTLELDTEEGVEKVLASTKLRLMGQEKNVIPWVKGDMS</sequence>
<feature type="domain" description="Fibronectin type III-like" evidence="9">
    <location>
        <begin position="676"/>
        <end position="746"/>
    </location>
</feature>
<evidence type="ECO:0000256" key="2">
    <source>
        <dbReference type="ARBA" id="ARBA00005336"/>
    </source>
</evidence>
<dbReference type="RefSeq" id="XP_012186379.1">
    <property type="nucleotide sequence ID" value="XM_012330989.1"/>
</dbReference>
<name>R9NWE7_PSEHS</name>
<dbReference type="InterPro" id="IPR036962">
    <property type="entry name" value="Glyco_hydro_3_N_sf"/>
</dbReference>
<dbReference type="SUPFAM" id="SSF51445">
    <property type="entry name" value="(Trans)glycosidases"/>
    <property type="match status" value="1"/>
</dbReference>
<dbReference type="Pfam" id="PF14310">
    <property type="entry name" value="Fn3-like"/>
    <property type="match status" value="1"/>
</dbReference>
<keyword evidence="3" id="KW-0858">Xylan degradation</keyword>
<dbReference type="PANTHER" id="PTHR42721:SF3">
    <property type="entry name" value="BETA-D-XYLOSIDASE 5-RELATED"/>
    <property type="match status" value="1"/>
</dbReference>
<evidence type="ECO:0000256" key="1">
    <source>
        <dbReference type="ARBA" id="ARBA00004851"/>
    </source>
</evidence>
<evidence type="ECO:0000313" key="10">
    <source>
        <dbReference type="EMBL" id="GAC92792.1"/>
    </source>
</evidence>
<accession>R9NWE7</accession>
<evidence type="ECO:0000256" key="4">
    <source>
        <dbReference type="ARBA" id="ARBA00022729"/>
    </source>
</evidence>
<evidence type="ECO:0000313" key="11">
    <source>
        <dbReference type="Proteomes" id="UP000014071"/>
    </source>
</evidence>
<dbReference type="InterPro" id="IPR026891">
    <property type="entry name" value="Fn3-like"/>
</dbReference>
<reference evidence="11" key="1">
    <citation type="journal article" date="2013" name="Genome Announc.">
        <title>Draft genome sequence of the basidiomycetous yeast-like fungus Pseudozyma hubeiensis SY62, which produces an abundant amount of the biosurfactant mannosylerythritol lipids.</title>
        <authorList>
            <person name="Konishi M."/>
            <person name="Hatada Y."/>
            <person name="Horiuchi J."/>
        </authorList>
    </citation>
    <scope>NUCLEOTIDE SEQUENCE [LARGE SCALE GENOMIC DNA]</scope>
    <source>
        <strain evidence="11">SY62</strain>
    </source>
</reference>